<organism evidence="2 3">
    <name type="scientific">Pontibacillus chungwhensis BH030062</name>
    <dbReference type="NCBI Taxonomy" id="1385513"/>
    <lineage>
        <taxon>Bacteria</taxon>
        <taxon>Bacillati</taxon>
        <taxon>Bacillota</taxon>
        <taxon>Bacilli</taxon>
        <taxon>Bacillales</taxon>
        <taxon>Bacillaceae</taxon>
        <taxon>Pontibacillus</taxon>
    </lineage>
</organism>
<reference evidence="2 3" key="1">
    <citation type="submission" date="2013-08" db="EMBL/GenBank/DDBJ databases">
        <title>Genome of Pontibacillus chungwhensis.</title>
        <authorList>
            <person name="Wang Q."/>
            <person name="Wang G."/>
        </authorList>
    </citation>
    <scope>NUCLEOTIDE SEQUENCE [LARGE SCALE GENOMIC DNA]</scope>
    <source>
        <strain evidence="2 3">BH030062</strain>
    </source>
</reference>
<feature type="domain" description="GP-PDE" evidence="1">
    <location>
        <begin position="3"/>
        <end position="239"/>
    </location>
</feature>
<dbReference type="Proteomes" id="UP000030153">
    <property type="component" value="Unassembled WGS sequence"/>
</dbReference>
<gene>
    <name evidence="2" type="ORF">N780_13025</name>
</gene>
<dbReference type="CDD" id="cd08563">
    <property type="entry name" value="GDPD_TtGDE_like"/>
    <property type="match status" value="1"/>
</dbReference>
<accession>A0A0A2V324</accession>
<dbReference type="eggNOG" id="COG0584">
    <property type="taxonomic scope" value="Bacteria"/>
</dbReference>
<evidence type="ECO:0000259" key="1">
    <source>
        <dbReference type="PROSITE" id="PS51704"/>
    </source>
</evidence>
<dbReference type="SUPFAM" id="SSF51695">
    <property type="entry name" value="PLC-like phosphodiesterases"/>
    <property type="match status" value="1"/>
</dbReference>
<keyword evidence="3" id="KW-1185">Reference proteome</keyword>
<dbReference type="Gene3D" id="3.20.20.190">
    <property type="entry name" value="Phosphatidylinositol (PI) phosphodiesterase"/>
    <property type="match status" value="1"/>
</dbReference>
<dbReference type="InterPro" id="IPR030395">
    <property type="entry name" value="GP_PDE_dom"/>
</dbReference>
<protein>
    <submittedName>
        <fullName evidence="2">Glycerophosphodiester phosphodiesterase</fullName>
    </submittedName>
</protein>
<proteinExistence type="predicted"/>
<dbReference type="PANTHER" id="PTHR46211">
    <property type="entry name" value="GLYCEROPHOSPHORYL DIESTER PHOSPHODIESTERASE"/>
    <property type="match status" value="1"/>
</dbReference>
<comment type="caution">
    <text evidence="2">The sequence shown here is derived from an EMBL/GenBank/DDBJ whole genome shotgun (WGS) entry which is preliminary data.</text>
</comment>
<evidence type="ECO:0000313" key="3">
    <source>
        <dbReference type="Proteomes" id="UP000030153"/>
    </source>
</evidence>
<dbReference type="OrthoDB" id="384721at2"/>
<dbReference type="PANTHER" id="PTHR46211:SF1">
    <property type="entry name" value="GLYCEROPHOSPHODIESTER PHOSPHODIESTERASE, CYTOPLASMIC"/>
    <property type="match status" value="1"/>
</dbReference>
<dbReference type="RefSeq" id="WP_036779623.1">
    <property type="nucleotide sequence ID" value="NZ_AVBG01000001.1"/>
</dbReference>
<name>A0A0A2V324_9BACI</name>
<dbReference type="InterPro" id="IPR017946">
    <property type="entry name" value="PLC-like_Pdiesterase_TIM-brl"/>
</dbReference>
<dbReference type="PROSITE" id="PS51704">
    <property type="entry name" value="GP_PDE"/>
    <property type="match status" value="1"/>
</dbReference>
<sequence length="248" mass="28633">METSIFAHRGASKLAPENTMAAFTLAQKMGADGIETDVQLTKDHVPILIHDETLHRTTDGTGYVKDYTYEQLTKLDAGKWFNEKYTGERLLSLEEFLKWISNTSLSLNIELKNNIIDYKDIEKEVLALIKHYGVAERTIISSFNPKSIKRFKRLSKEIECACLTSRRPKDLQSLIEETKANALHINYNALNRGLIKEAKRLHLPVRTYTINRPSRLMRSYKLEVDGIFTDVPHSAIEYRELYLHKHKP</sequence>
<dbReference type="GO" id="GO:0006629">
    <property type="term" value="P:lipid metabolic process"/>
    <property type="evidence" value="ECO:0007669"/>
    <property type="project" value="InterPro"/>
</dbReference>
<dbReference type="GO" id="GO:0008081">
    <property type="term" value="F:phosphoric diester hydrolase activity"/>
    <property type="evidence" value="ECO:0007669"/>
    <property type="project" value="InterPro"/>
</dbReference>
<dbReference type="AlphaFoldDB" id="A0A0A2V324"/>
<dbReference type="Pfam" id="PF03009">
    <property type="entry name" value="GDPD"/>
    <property type="match status" value="1"/>
</dbReference>
<evidence type="ECO:0000313" key="2">
    <source>
        <dbReference type="EMBL" id="KGP93216.1"/>
    </source>
</evidence>
<dbReference type="STRING" id="1385513.N780_13025"/>
<dbReference type="EMBL" id="AVBG01000001">
    <property type="protein sequence ID" value="KGP93216.1"/>
    <property type="molecule type" value="Genomic_DNA"/>
</dbReference>